<feature type="domain" description="Flagellar hook-associated protein 2 C-terminal" evidence="7">
    <location>
        <begin position="251"/>
        <end position="513"/>
    </location>
</feature>
<accession>A0AA45C828</accession>
<sequence>MSNDLLGSFQLGGLSGSFDTNTVIQQLMKIESMPLEKAQDEYKVLQNTQKAWDIIDDKLEEFYNYLNNFKLKSSFLKKNAMSSNEDIMKVSSNGNAGNSTFYVNIKQAATAGYIEGQSNIDDKSKTLADLGLTSGKFKIQMSGLNPDGSAKEAIEFDLSKYDADATIDSVLKNMSSKMPDANIIFEKDSSGSNFKAFVMNKNTGEENFTLTAVDADGGKFLGSILNNGTSLNANDTIDTTSSTANYKGILGKDAEIAIDLNGDGTEELTLNSSSNAVSFNGMTLNIQKESEATDWTKISVEDDVNATYDNIKEFTDKYNEVMKFLYDKLYTETEVQGKEEDKMTDEEKAKGVLKGNSNLRTVFEKLKSLRFGTIEDSSLAYNSFASVGISSGISSSLVESNLENARKGLISIDETKLKEALRTNSDAVFDLFNIINDDSKKSGIANQIKDYVWDTTKYKGFIDEINGLEGSLSKEMKGLSKRMLNLTRKINMKEAMYVRQFSAMEQAISKMQSQGNYLLSKMG</sequence>
<dbReference type="GO" id="GO:0009424">
    <property type="term" value="C:bacterial-type flagellum hook"/>
    <property type="evidence" value="ECO:0007669"/>
    <property type="project" value="UniProtKB-UniRule"/>
</dbReference>
<dbReference type="AlphaFoldDB" id="A0AA45C828"/>
<organism evidence="8 9">
    <name type="scientific">Oceanotoga teriensis</name>
    <dbReference type="NCBI Taxonomy" id="515440"/>
    <lineage>
        <taxon>Bacteria</taxon>
        <taxon>Thermotogati</taxon>
        <taxon>Thermotogota</taxon>
        <taxon>Thermotogae</taxon>
        <taxon>Petrotogales</taxon>
        <taxon>Petrotogaceae</taxon>
        <taxon>Oceanotoga</taxon>
    </lineage>
</organism>
<evidence type="ECO:0000259" key="7">
    <source>
        <dbReference type="Pfam" id="PF07195"/>
    </source>
</evidence>
<comment type="caution">
    <text evidence="8">The sequence shown here is derived from an EMBL/GenBank/DDBJ whole genome shotgun (WGS) entry which is preliminary data.</text>
</comment>
<evidence type="ECO:0000256" key="3">
    <source>
        <dbReference type="ARBA" id="ARBA00023054"/>
    </source>
</evidence>
<dbReference type="GO" id="GO:0009421">
    <property type="term" value="C:bacterial-type flagellum filament cap"/>
    <property type="evidence" value="ECO:0007669"/>
    <property type="project" value="InterPro"/>
</dbReference>
<proteinExistence type="inferred from homology"/>
<dbReference type="PANTHER" id="PTHR30288">
    <property type="entry name" value="FLAGELLAR CAP/ASSEMBLY PROTEIN FLID"/>
    <property type="match status" value="1"/>
</dbReference>
<comment type="subunit">
    <text evidence="2 5">Homopentamer.</text>
</comment>
<dbReference type="GO" id="GO:0007155">
    <property type="term" value="P:cell adhesion"/>
    <property type="evidence" value="ECO:0007669"/>
    <property type="project" value="InterPro"/>
</dbReference>
<dbReference type="InterPro" id="IPR003481">
    <property type="entry name" value="FliD_N"/>
</dbReference>
<dbReference type="InterPro" id="IPR040026">
    <property type="entry name" value="FliD"/>
</dbReference>
<dbReference type="GO" id="GO:0071973">
    <property type="term" value="P:bacterial-type flagellum-dependent cell motility"/>
    <property type="evidence" value="ECO:0007669"/>
    <property type="project" value="TreeGrafter"/>
</dbReference>
<keyword evidence="8" id="KW-0966">Cell projection</keyword>
<dbReference type="RefSeq" id="WP_109603985.1">
    <property type="nucleotide sequence ID" value="NZ_QGGI01000003.1"/>
</dbReference>
<dbReference type="EMBL" id="QGGI01000003">
    <property type="protein sequence ID" value="PWJ95867.1"/>
    <property type="molecule type" value="Genomic_DNA"/>
</dbReference>
<name>A0AA45C828_9BACT</name>
<dbReference type="Pfam" id="PF07195">
    <property type="entry name" value="FliD_C"/>
    <property type="match status" value="1"/>
</dbReference>
<feature type="domain" description="Flagellar hook-associated protein 2 N-terminal" evidence="6">
    <location>
        <begin position="18"/>
        <end position="111"/>
    </location>
</feature>
<dbReference type="Proteomes" id="UP000245921">
    <property type="component" value="Unassembled WGS sequence"/>
</dbReference>
<gene>
    <name evidence="8" type="ORF">C7380_10344</name>
</gene>
<reference evidence="8 9" key="1">
    <citation type="submission" date="2018-05" db="EMBL/GenBank/DDBJ databases">
        <title>Genomic Encyclopedia of Type Strains, Phase IV (KMG-IV): sequencing the most valuable type-strain genomes for metagenomic binning, comparative biology and taxonomic classification.</title>
        <authorList>
            <person name="Goeker M."/>
        </authorList>
    </citation>
    <scope>NUCLEOTIDE SEQUENCE [LARGE SCALE GENOMIC DNA]</scope>
    <source>
        <strain evidence="8 9">DSM 24906</strain>
    </source>
</reference>
<evidence type="ECO:0000256" key="1">
    <source>
        <dbReference type="ARBA" id="ARBA00009764"/>
    </source>
</evidence>
<comment type="similarity">
    <text evidence="1 5">Belongs to the FliD family.</text>
</comment>
<keyword evidence="8" id="KW-0969">Cilium</keyword>
<evidence type="ECO:0000313" key="8">
    <source>
        <dbReference type="EMBL" id="PWJ95867.1"/>
    </source>
</evidence>
<keyword evidence="8" id="KW-0282">Flagellum</keyword>
<keyword evidence="5" id="KW-0964">Secreted</keyword>
<protein>
    <recommendedName>
        <fullName evidence="5">Flagellar hook-associated protein 2</fullName>
        <shortName evidence="5">HAP2</shortName>
    </recommendedName>
    <alternativeName>
        <fullName evidence="5">Flagellar cap protein</fullName>
    </alternativeName>
</protein>
<evidence type="ECO:0000256" key="4">
    <source>
        <dbReference type="ARBA" id="ARBA00023143"/>
    </source>
</evidence>
<comment type="subcellular location">
    <subcellularLocation>
        <location evidence="5">Secreted</location>
    </subcellularLocation>
    <subcellularLocation>
        <location evidence="5">Bacterial flagellum</location>
    </subcellularLocation>
</comment>
<evidence type="ECO:0000313" key="9">
    <source>
        <dbReference type="Proteomes" id="UP000245921"/>
    </source>
</evidence>
<dbReference type="PANTHER" id="PTHR30288:SF0">
    <property type="entry name" value="FLAGELLAR HOOK-ASSOCIATED PROTEIN 2"/>
    <property type="match status" value="1"/>
</dbReference>
<keyword evidence="9" id="KW-1185">Reference proteome</keyword>
<keyword evidence="4 5" id="KW-0975">Bacterial flagellum</keyword>
<dbReference type="InterPro" id="IPR010809">
    <property type="entry name" value="FliD_C"/>
</dbReference>
<evidence type="ECO:0000256" key="2">
    <source>
        <dbReference type="ARBA" id="ARBA00011255"/>
    </source>
</evidence>
<evidence type="ECO:0000256" key="5">
    <source>
        <dbReference type="RuleBase" id="RU362066"/>
    </source>
</evidence>
<evidence type="ECO:0000259" key="6">
    <source>
        <dbReference type="Pfam" id="PF02465"/>
    </source>
</evidence>
<comment type="function">
    <text evidence="5">Required for morphogenesis and for the elongation of the flagellar filament by facilitating polymerization of the flagellin monomers at the tip of growing filament. Forms a capping structure, which prevents flagellin subunits (transported through the central channel of the flagellum) from leaking out without polymerization at the distal end.</text>
</comment>
<dbReference type="Pfam" id="PF02465">
    <property type="entry name" value="FliD_N"/>
    <property type="match status" value="1"/>
</dbReference>
<dbReference type="GO" id="GO:0005576">
    <property type="term" value="C:extracellular region"/>
    <property type="evidence" value="ECO:0007669"/>
    <property type="project" value="UniProtKB-SubCell"/>
</dbReference>
<keyword evidence="3" id="KW-0175">Coiled coil</keyword>